<dbReference type="Proteomes" id="UP000053240">
    <property type="component" value="Unassembled WGS sequence"/>
</dbReference>
<dbReference type="Pfam" id="PF23070">
    <property type="entry name" value="DUF7043"/>
    <property type="match status" value="1"/>
</dbReference>
<evidence type="ECO:0000259" key="1">
    <source>
        <dbReference type="Pfam" id="PF23069"/>
    </source>
</evidence>
<keyword evidence="5" id="KW-1185">Reference proteome</keyword>
<dbReference type="PANTHER" id="PTHR22255:SF1">
    <property type="entry name" value="LD32918P"/>
    <property type="match status" value="1"/>
</dbReference>
<feature type="domain" description="DUF7042" evidence="1">
    <location>
        <begin position="657"/>
        <end position="787"/>
    </location>
</feature>
<protein>
    <submittedName>
        <fullName evidence="4">Uncharacterized protein</fullName>
    </submittedName>
</protein>
<evidence type="ECO:0000313" key="4">
    <source>
        <dbReference type="EMBL" id="KPJ09800.1"/>
    </source>
</evidence>
<dbReference type="Pfam" id="PF23071">
    <property type="entry name" value="DUF7044"/>
    <property type="match status" value="1"/>
</dbReference>
<gene>
    <name evidence="4" type="ORF">RR48_13434</name>
</gene>
<accession>A0A194QXW2</accession>
<organism evidence="4 5">
    <name type="scientific">Papilio machaon</name>
    <name type="common">Old World swallowtail butterfly</name>
    <dbReference type="NCBI Taxonomy" id="76193"/>
    <lineage>
        <taxon>Eukaryota</taxon>
        <taxon>Metazoa</taxon>
        <taxon>Ecdysozoa</taxon>
        <taxon>Arthropoda</taxon>
        <taxon>Hexapoda</taxon>
        <taxon>Insecta</taxon>
        <taxon>Pterygota</taxon>
        <taxon>Neoptera</taxon>
        <taxon>Endopterygota</taxon>
        <taxon>Lepidoptera</taxon>
        <taxon>Glossata</taxon>
        <taxon>Ditrysia</taxon>
        <taxon>Papilionoidea</taxon>
        <taxon>Papilionidae</taxon>
        <taxon>Papilioninae</taxon>
        <taxon>Papilio</taxon>
    </lineage>
</organism>
<proteinExistence type="predicted"/>
<dbReference type="InParanoid" id="A0A194QXW2"/>
<dbReference type="STRING" id="76193.A0A194QXW2"/>
<dbReference type="PANTHER" id="PTHR22255">
    <property type="entry name" value="LP06548P"/>
    <property type="match status" value="1"/>
</dbReference>
<dbReference type="GO" id="GO:0042060">
    <property type="term" value="P:wound healing"/>
    <property type="evidence" value="ECO:0007669"/>
    <property type="project" value="TreeGrafter"/>
</dbReference>
<dbReference type="InterPro" id="IPR055471">
    <property type="entry name" value="DUF7043"/>
</dbReference>
<dbReference type="Pfam" id="PF23069">
    <property type="entry name" value="DUF7042"/>
    <property type="match status" value="2"/>
</dbReference>
<evidence type="ECO:0000313" key="5">
    <source>
        <dbReference type="Proteomes" id="UP000053240"/>
    </source>
</evidence>
<evidence type="ECO:0000259" key="3">
    <source>
        <dbReference type="Pfam" id="PF23071"/>
    </source>
</evidence>
<feature type="domain" description="DUF7044" evidence="3">
    <location>
        <begin position="238"/>
        <end position="329"/>
    </location>
</feature>
<evidence type="ECO:0000259" key="2">
    <source>
        <dbReference type="Pfam" id="PF23070"/>
    </source>
</evidence>
<dbReference type="AlphaFoldDB" id="A0A194QXW2"/>
<feature type="domain" description="DUF7043" evidence="2">
    <location>
        <begin position="517"/>
        <end position="606"/>
    </location>
</feature>
<dbReference type="InterPro" id="IPR055470">
    <property type="entry name" value="DUF7042"/>
</dbReference>
<name>A0A194QXW2_PAPMA</name>
<reference evidence="4 5" key="1">
    <citation type="journal article" date="2015" name="Nat. Commun.">
        <title>Outbred genome sequencing and CRISPR/Cas9 gene editing in butterflies.</title>
        <authorList>
            <person name="Li X."/>
            <person name="Fan D."/>
            <person name="Zhang W."/>
            <person name="Liu G."/>
            <person name="Zhang L."/>
            <person name="Zhao L."/>
            <person name="Fang X."/>
            <person name="Chen L."/>
            <person name="Dong Y."/>
            <person name="Chen Y."/>
            <person name="Ding Y."/>
            <person name="Zhao R."/>
            <person name="Feng M."/>
            <person name="Zhu Y."/>
            <person name="Feng Y."/>
            <person name="Jiang X."/>
            <person name="Zhu D."/>
            <person name="Xiang H."/>
            <person name="Feng X."/>
            <person name="Li S."/>
            <person name="Wang J."/>
            <person name="Zhang G."/>
            <person name="Kronforst M.R."/>
            <person name="Wang W."/>
        </authorList>
    </citation>
    <scope>NUCLEOTIDE SEQUENCE [LARGE SCALE GENOMIC DNA]</scope>
    <source>
        <strain evidence="4">Ya'a_city_454_Pm</strain>
        <tissue evidence="4">Whole body</tissue>
    </source>
</reference>
<feature type="domain" description="DUF7042" evidence="1">
    <location>
        <begin position="350"/>
        <end position="482"/>
    </location>
</feature>
<sequence>MPLMRIRSVEIVFEDDMSCADTAILDRSLELLLSDSSDDSTKCVDDLEHLPGERDENDYSVTLNAEGDLSDDTSISSRDNIVSDDNQKIEAASLQDNAIEKLNQQANDDNTLSLNISELGDSGRFTDPSSSHETVAAVYNDALLSHLFDVINIDESSTVHSTFELSEICTENGKTKLLLEYIESDSSDSTAVCEENAEVKILTSIQSDMVTDELDSACDSYDLQYDSFVDMVGPVSSECTIPIVLRNTWFSYENGQQTITDINASEMTGRGVCVNIKADYHVNYTMVFRYTNCYYCVKLIARTVNVLEKIETPCVDVAPDEEPTVERVCRSLIPDQQFITLFSENSVPVNCRSSLEGVWQFAYQNRFRFTGECNHPDAQIKSCQTAGTQFLITNQKFNITYRKCPGMSGTFDGVVEYSCLGHWFVDKNHFFAVANTKESRKDERYRCFLKNRDDDLYIGASITPQCSTLKTVEKSPERYRVTPVKAEVVEPGCRLPQNFSGDWINTAEIKIIAEVVEPGCRLPQNFSGDWINTANIDADVFINETHIIETYYPDEGRFRRTIYVCREQRDSRVMMARLTVDGCQKDYVCFDFMPQHHNVIRFRKGLAMIMPQHHNIIRFRKGLAMIQSNFHTVCSWVQFPNKQQWRYDIFLKKDPSPIRCPVAGKFNFTQRGDVRFETRILGGVTLSPRPNLYCKINISDFSVCDTDQKTIQIKENYCLSVDHLGRPVDIYSDPDYKMKCIGYWKENLKSYLITYDELDPFSKYRCWVYQRADLNRVLMSQALGPYCDLKQDVTSWNYTEGAAVAIEMEEYERERDQCPMHFDDGSDPWATKENYVGEYVECVPGAAAAAAGSGKRA</sequence>
<dbReference type="EMBL" id="KQ461073">
    <property type="protein sequence ID" value="KPJ09800.1"/>
    <property type="molecule type" value="Genomic_DNA"/>
</dbReference>
<dbReference type="InterPro" id="IPR055472">
    <property type="entry name" value="DUF7044"/>
</dbReference>